<dbReference type="InterPro" id="IPR011129">
    <property type="entry name" value="CSD"/>
</dbReference>
<dbReference type="InterPro" id="IPR002059">
    <property type="entry name" value="CSP_DNA-bd"/>
</dbReference>
<organism evidence="2 3">
    <name type="scientific">Paenibacillus timonensis</name>
    <dbReference type="NCBI Taxonomy" id="225915"/>
    <lineage>
        <taxon>Bacteria</taxon>
        <taxon>Bacillati</taxon>
        <taxon>Bacillota</taxon>
        <taxon>Bacilli</taxon>
        <taxon>Bacillales</taxon>
        <taxon>Paenibacillaceae</taxon>
        <taxon>Paenibacillus</taxon>
    </lineage>
</organism>
<dbReference type="Proteomes" id="UP001597211">
    <property type="component" value="Unassembled WGS sequence"/>
</dbReference>
<dbReference type="EMBL" id="JBHTKZ010000040">
    <property type="protein sequence ID" value="MFD1183214.1"/>
    <property type="molecule type" value="Genomic_DNA"/>
</dbReference>
<dbReference type="Gene3D" id="2.40.50.140">
    <property type="entry name" value="Nucleic acid-binding proteins"/>
    <property type="match status" value="1"/>
</dbReference>
<accession>A0ABW3SEK6</accession>
<keyword evidence="3" id="KW-1185">Reference proteome</keyword>
<evidence type="ECO:0000313" key="2">
    <source>
        <dbReference type="EMBL" id="MFD1183214.1"/>
    </source>
</evidence>
<gene>
    <name evidence="2" type="ORF">ACFQ2Z_17895</name>
</gene>
<dbReference type="Pfam" id="PF00313">
    <property type="entry name" value="CSD"/>
    <property type="match status" value="1"/>
</dbReference>
<protein>
    <submittedName>
        <fullName evidence="2">Cold-shock protein</fullName>
    </submittedName>
</protein>
<proteinExistence type="predicted"/>
<name>A0ABW3SEK6_9BACL</name>
<evidence type="ECO:0000259" key="1">
    <source>
        <dbReference type="PROSITE" id="PS51857"/>
    </source>
</evidence>
<dbReference type="SMART" id="SM00357">
    <property type="entry name" value="CSP"/>
    <property type="match status" value="1"/>
</dbReference>
<dbReference type="SUPFAM" id="SSF50249">
    <property type="entry name" value="Nucleic acid-binding proteins"/>
    <property type="match status" value="1"/>
</dbReference>
<comment type="caution">
    <text evidence="2">The sequence shown here is derived from an EMBL/GenBank/DDBJ whole genome shotgun (WGS) entry which is preliminary data.</text>
</comment>
<dbReference type="PROSITE" id="PS51857">
    <property type="entry name" value="CSD_2"/>
    <property type="match status" value="1"/>
</dbReference>
<evidence type="ECO:0000313" key="3">
    <source>
        <dbReference type="Proteomes" id="UP001597211"/>
    </source>
</evidence>
<dbReference type="RefSeq" id="WP_240270376.1">
    <property type="nucleotide sequence ID" value="NZ_JAKSXN010000044.1"/>
</dbReference>
<feature type="domain" description="CSD" evidence="1">
    <location>
        <begin position="43"/>
        <end position="106"/>
    </location>
</feature>
<sequence>MFIAGEVWDGLKGEDMTEVYSRIGPSLGYSLRSELPNKSKDKRLNGYIRRYYDDQKYGFIGREGAKDVHFHISAVQSAGKPQIGDRVTFEIGTDKRGKPTAKNVRLV</sequence>
<reference evidence="3" key="1">
    <citation type="journal article" date="2019" name="Int. J. Syst. Evol. Microbiol.">
        <title>The Global Catalogue of Microorganisms (GCM) 10K type strain sequencing project: providing services to taxonomists for standard genome sequencing and annotation.</title>
        <authorList>
            <consortium name="The Broad Institute Genomics Platform"/>
            <consortium name="The Broad Institute Genome Sequencing Center for Infectious Disease"/>
            <person name="Wu L."/>
            <person name="Ma J."/>
        </authorList>
    </citation>
    <scope>NUCLEOTIDE SEQUENCE [LARGE SCALE GENOMIC DNA]</scope>
    <source>
        <strain evidence="3">CCUG 48216</strain>
    </source>
</reference>
<dbReference type="InterPro" id="IPR012340">
    <property type="entry name" value="NA-bd_OB-fold"/>
</dbReference>